<feature type="region of interest" description="Disordered" evidence="1">
    <location>
        <begin position="1"/>
        <end position="28"/>
    </location>
</feature>
<dbReference type="EMBL" id="BMAW01071540">
    <property type="protein sequence ID" value="GFT78455.1"/>
    <property type="molecule type" value="Genomic_DNA"/>
</dbReference>
<dbReference type="AlphaFoldDB" id="A0A8X6U0W5"/>
<evidence type="ECO:0000313" key="3">
    <source>
        <dbReference type="Proteomes" id="UP000887013"/>
    </source>
</evidence>
<evidence type="ECO:0000256" key="1">
    <source>
        <dbReference type="SAM" id="MobiDB-lite"/>
    </source>
</evidence>
<evidence type="ECO:0000313" key="2">
    <source>
        <dbReference type="EMBL" id="GFT78455.1"/>
    </source>
</evidence>
<sequence length="108" mass="12489">MSDSDESDLSDYFPSSSGSEMSEYDITSDEEDSDCDYYLKDAQRWARLAVFFIKPGRFISTEEKYYPITSYAQIAYTTPTQSSWQDGVLQQTVGITFKRFHSYSIHNL</sequence>
<keyword evidence="3" id="KW-1185">Reference proteome</keyword>
<gene>
    <name evidence="2" type="ORF">NPIL_80281</name>
</gene>
<proteinExistence type="predicted"/>
<protein>
    <submittedName>
        <fullName evidence="2">Uncharacterized protein</fullName>
    </submittedName>
</protein>
<dbReference type="Proteomes" id="UP000887013">
    <property type="component" value="Unassembled WGS sequence"/>
</dbReference>
<comment type="caution">
    <text evidence="2">The sequence shown here is derived from an EMBL/GenBank/DDBJ whole genome shotgun (WGS) entry which is preliminary data.</text>
</comment>
<reference evidence="2" key="1">
    <citation type="submission" date="2020-08" db="EMBL/GenBank/DDBJ databases">
        <title>Multicomponent nature underlies the extraordinary mechanical properties of spider dragline silk.</title>
        <authorList>
            <person name="Kono N."/>
            <person name="Nakamura H."/>
            <person name="Mori M."/>
            <person name="Yoshida Y."/>
            <person name="Ohtoshi R."/>
            <person name="Malay A.D."/>
            <person name="Moran D.A.P."/>
            <person name="Tomita M."/>
            <person name="Numata K."/>
            <person name="Arakawa K."/>
        </authorList>
    </citation>
    <scope>NUCLEOTIDE SEQUENCE</scope>
</reference>
<name>A0A8X6U0W5_NEPPI</name>
<organism evidence="2 3">
    <name type="scientific">Nephila pilipes</name>
    <name type="common">Giant wood spider</name>
    <name type="synonym">Nephila maculata</name>
    <dbReference type="NCBI Taxonomy" id="299642"/>
    <lineage>
        <taxon>Eukaryota</taxon>
        <taxon>Metazoa</taxon>
        <taxon>Ecdysozoa</taxon>
        <taxon>Arthropoda</taxon>
        <taxon>Chelicerata</taxon>
        <taxon>Arachnida</taxon>
        <taxon>Araneae</taxon>
        <taxon>Araneomorphae</taxon>
        <taxon>Entelegynae</taxon>
        <taxon>Araneoidea</taxon>
        <taxon>Nephilidae</taxon>
        <taxon>Nephila</taxon>
    </lineage>
</organism>
<accession>A0A8X6U0W5</accession>